<organism evidence="4 5">
    <name type="scientific">Psychromonas marina</name>
    <dbReference type="NCBI Taxonomy" id="88364"/>
    <lineage>
        <taxon>Bacteria</taxon>
        <taxon>Pseudomonadati</taxon>
        <taxon>Pseudomonadota</taxon>
        <taxon>Gammaproteobacteria</taxon>
        <taxon>Alteromonadales</taxon>
        <taxon>Psychromonadaceae</taxon>
        <taxon>Psychromonas</taxon>
    </lineage>
</organism>
<comment type="caution">
    <text evidence="4">The sequence shown here is derived from an EMBL/GenBank/DDBJ whole genome shotgun (WGS) entry which is preliminary data.</text>
</comment>
<reference evidence="5" key="1">
    <citation type="journal article" date="2019" name="Int. J. Syst. Evol. Microbiol.">
        <title>The Global Catalogue of Microorganisms (GCM) 10K type strain sequencing project: providing services to taxonomists for standard genome sequencing and annotation.</title>
        <authorList>
            <consortium name="The Broad Institute Genomics Platform"/>
            <consortium name="The Broad Institute Genome Sequencing Center for Infectious Disease"/>
            <person name="Wu L."/>
            <person name="Ma J."/>
        </authorList>
    </citation>
    <scope>NUCLEOTIDE SEQUENCE [LARGE SCALE GENOMIC DNA]</scope>
    <source>
        <strain evidence="5">NBRC 103166</strain>
    </source>
</reference>
<evidence type="ECO:0000313" key="5">
    <source>
        <dbReference type="Proteomes" id="UP001157353"/>
    </source>
</evidence>
<keyword evidence="5" id="KW-1185">Reference proteome</keyword>
<dbReference type="RefSeq" id="WP_284202469.1">
    <property type="nucleotide sequence ID" value="NZ_BSPQ01000001.1"/>
</dbReference>
<proteinExistence type="inferred from homology"/>
<dbReference type="EMBL" id="BSPQ01000001">
    <property type="protein sequence ID" value="GLS89350.1"/>
    <property type="molecule type" value="Genomic_DNA"/>
</dbReference>
<dbReference type="HAMAP" id="MF_01888">
    <property type="entry name" value="RraB"/>
    <property type="match status" value="1"/>
</dbReference>
<dbReference type="InterPro" id="IPR036701">
    <property type="entry name" value="RraB-like_sf"/>
</dbReference>
<evidence type="ECO:0000259" key="3">
    <source>
        <dbReference type="Pfam" id="PF06877"/>
    </source>
</evidence>
<keyword evidence="1 2" id="KW-0963">Cytoplasm</keyword>
<comment type="function">
    <text evidence="2">Globally modulates RNA abundance by binding to RNase E (Rne) and regulating its endonucleolytic activity. Can modulate Rne action in a substrate-dependent manner by altering the composition of the degradosome.</text>
</comment>
<accession>A0ABQ6DW73</accession>
<dbReference type="Gene3D" id="3.30.70.970">
    <property type="entry name" value="RraB-like"/>
    <property type="match status" value="1"/>
</dbReference>
<dbReference type="InterPro" id="IPR016716">
    <property type="entry name" value="RraB"/>
</dbReference>
<dbReference type="InterPro" id="IPR009671">
    <property type="entry name" value="RraB_dom"/>
</dbReference>
<evidence type="ECO:0000313" key="4">
    <source>
        <dbReference type="EMBL" id="GLS89350.1"/>
    </source>
</evidence>
<comment type="similarity">
    <text evidence="2">Belongs to the RraB family.</text>
</comment>
<evidence type="ECO:0000256" key="2">
    <source>
        <dbReference type="HAMAP-Rule" id="MF_01888"/>
    </source>
</evidence>
<dbReference type="Proteomes" id="UP001157353">
    <property type="component" value="Unassembled WGS sequence"/>
</dbReference>
<protein>
    <recommendedName>
        <fullName evidence="2">Regulator of ribonuclease activity B</fullName>
    </recommendedName>
</protein>
<comment type="subcellular location">
    <subcellularLocation>
        <location evidence="2">Cytoplasm</location>
    </subcellularLocation>
</comment>
<dbReference type="NCBIfam" id="NF008393">
    <property type="entry name" value="PRK11191.1"/>
    <property type="match status" value="1"/>
</dbReference>
<sequence>MTEENVNPEELTQAELLQELADETQDIVEAILDDGSNPDAVYMIEHHISCTDFDLLEKAAVACFKKGYEVTDPEELELEDGSIILAFDVVVEMNLDEQAIFEDVEKLFLLSQSFGIDYDGWGTYPEQ</sequence>
<evidence type="ECO:0000256" key="1">
    <source>
        <dbReference type="ARBA" id="ARBA00022490"/>
    </source>
</evidence>
<feature type="domain" description="Regulator of ribonuclease activity B" evidence="3">
    <location>
        <begin position="22"/>
        <end position="123"/>
    </location>
</feature>
<gene>
    <name evidence="2 4" type="primary">rraB</name>
    <name evidence="4" type="ORF">GCM10007916_04170</name>
</gene>
<dbReference type="SUPFAM" id="SSF89946">
    <property type="entry name" value="Hypothetical protein VC0424"/>
    <property type="match status" value="1"/>
</dbReference>
<comment type="subunit">
    <text evidence="2">Interacts with the C-terminal region of Rne.</text>
</comment>
<dbReference type="Pfam" id="PF06877">
    <property type="entry name" value="RraB"/>
    <property type="match status" value="1"/>
</dbReference>
<dbReference type="PIRSF" id="PIRSF018193">
    <property type="entry name" value="UCP018193"/>
    <property type="match status" value="1"/>
</dbReference>
<name>A0ABQ6DW73_9GAMM</name>